<comment type="caution">
    <text evidence="3">The sequence shown here is derived from an EMBL/GenBank/DDBJ whole genome shotgun (WGS) entry which is preliminary data.</text>
</comment>
<reference evidence="3 4" key="1">
    <citation type="journal article" date="2016" name="Nat. Commun.">
        <title>Thousands of microbial genomes shed light on interconnected biogeochemical processes in an aquifer system.</title>
        <authorList>
            <person name="Anantharaman K."/>
            <person name="Brown C.T."/>
            <person name="Hug L.A."/>
            <person name="Sharon I."/>
            <person name="Castelle C.J."/>
            <person name="Probst A.J."/>
            <person name="Thomas B.C."/>
            <person name="Singh A."/>
            <person name="Wilkins M.J."/>
            <person name="Karaoz U."/>
            <person name="Brodie E.L."/>
            <person name="Williams K.H."/>
            <person name="Hubbard S.S."/>
            <person name="Banfield J.F."/>
        </authorList>
    </citation>
    <scope>NUCLEOTIDE SEQUENCE [LARGE SCALE GENOMIC DNA]</scope>
</reference>
<feature type="transmembrane region" description="Helical" evidence="1">
    <location>
        <begin position="12"/>
        <end position="33"/>
    </location>
</feature>
<feature type="domain" description="D-alanyl-D-alanine carboxypeptidase-like core" evidence="2">
    <location>
        <begin position="129"/>
        <end position="252"/>
    </location>
</feature>
<keyword evidence="1" id="KW-0472">Membrane</keyword>
<dbReference type="Proteomes" id="UP000178107">
    <property type="component" value="Unassembled WGS sequence"/>
</dbReference>
<dbReference type="InterPro" id="IPR058193">
    <property type="entry name" value="VanY/YodJ_core_dom"/>
</dbReference>
<evidence type="ECO:0000259" key="2">
    <source>
        <dbReference type="Pfam" id="PF02557"/>
    </source>
</evidence>
<evidence type="ECO:0000313" key="3">
    <source>
        <dbReference type="EMBL" id="OHA89948.1"/>
    </source>
</evidence>
<protein>
    <recommendedName>
        <fullName evidence="2">D-alanyl-D-alanine carboxypeptidase-like core domain-containing protein</fullName>
    </recommendedName>
</protein>
<dbReference type="PANTHER" id="PTHR34385">
    <property type="entry name" value="D-ALANYL-D-ALANINE CARBOXYPEPTIDASE"/>
    <property type="match status" value="1"/>
</dbReference>
<proteinExistence type="predicted"/>
<dbReference type="GO" id="GO:0006508">
    <property type="term" value="P:proteolysis"/>
    <property type="evidence" value="ECO:0007669"/>
    <property type="project" value="InterPro"/>
</dbReference>
<dbReference type="Gene3D" id="3.30.1380.10">
    <property type="match status" value="1"/>
</dbReference>
<keyword evidence="1" id="KW-1133">Transmembrane helix</keyword>
<gene>
    <name evidence="3" type="ORF">A2838_01225</name>
</gene>
<evidence type="ECO:0000313" key="4">
    <source>
        <dbReference type="Proteomes" id="UP000178107"/>
    </source>
</evidence>
<evidence type="ECO:0000256" key="1">
    <source>
        <dbReference type="SAM" id="Phobius"/>
    </source>
</evidence>
<keyword evidence="1" id="KW-0812">Transmembrane</keyword>
<dbReference type="InterPro" id="IPR009045">
    <property type="entry name" value="Zn_M74/Hedgehog-like"/>
</dbReference>
<dbReference type="EMBL" id="MHVH01000007">
    <property type="protein sequence ID" value="OHA89948.1"/>
    <property type="molecule type" value="Genomic_DNA"/>
</dbReference>
<dbReference type="GO" id="GO:0008233">
    <property type="term" value="F:peptidase activity"/>
    <property type="evidence" value="ECO:0007669"/>
    <property type="project" value="InterPro"/>
</dbReference>
<dbReference type="PANTHER" id="PTHR34385:SF1">
    <property type="entry name" value="PEPTIDOGLYCAN L-ALANYL-D-GLUTAMATE ENDOPEPTIDASE CWLK"/>
    <property type="match status" value="1"/>
</dbReference>
<name>A0A1G2SYW6_9BACT</name>
<dbReference type="InterPro" id="IPR003709">
    <property type="entry name" value="VanY-like_core_dom"/>
</dbReference>
<organism evidence="3 4">
    <name type="scientific">Candidatus Zambryskibacteria bacterium RIFCSPHIGHO2_01_FULL_46_25</name>
    <dbReference type="NCBI Taxonomy" id="1802738"/>
    <lineage>
        <taxon>Bacteria</taxon>
        <taxon>Candidatus Zambryskiibacteriota</taxon>
    </lineage>
</organism>
<accession>A0A1G2SYW6</accession>
<dbReference type="SUPFAM" id="SSF55166">
    <property type="entry name" value="Hedgehog/DD-peptidase"/>
    <property type="match status" value="1"/>
</dbReference>
<dbReference type="AlphaFoldDB" id="A0A1G2SYW6"/>
<dbReference type="CDD" id="cd14852">
    <property type="entry name" value="LD-carboxypeptidase"/>
    <property type="match status" value="1"/>
</dbReference>
<sequence length="283" mass="32367">MKSDFYKKFDGTPAIVIGVVAVAALAYGAYYTYNSMEAEKARLLTELSAAQDWNYELLIDVRERGEIIESFQGQIENIGSTVGTLQKLANTDEELLMKYSKIYFLNENYIPARLAEIDKLYLNKAATNIQIHSDVWPYLERLIEDAHASGIELLVASAYRSFDTQSSLKSTYTVTYGSGANRFSADQGYSEHQLGTAVDFTTEKLGSNFSAFGSDSAYKWLQENAHRYGFILSYPPNNSYYKYEPWHWRYVGVSLATHLHDDGKYFYDLDQREIDKYLVKLFD</sequence>
<dbReference type="Pfam" id="PF02557">
    <property type="entry name" value="VanY"/>
    <property type="match status" value="1"/>
</dbReference>
<dbReference type="InterPro" id="IPR052179">
    <property type="entry name" value="DD-CPase-like"/>
</dbReference>